<organism evidence="2 3">
    <name type="scientific">Eiseniibacteriota bacterium</name>
    <dbReference type="NCBI Taxonomy" id="2212470"/>
    <lineage>
        <taxon>Bacteria</taxon>
        <taxon>Candidatus Eiseniibacteriota</taxon>
    </lineage>
</organism>
<keyword evidence="2" id="KW-0547">Nucleotide-binding</keyword>
<evidence type="ECO:0000259" key="1">
    <source>
        <dbReference type="Pfam" id="PF00005"/>
    </source>
</evidence>
<dbReference type="PANTHER" id="PTHR43394">
    <property type="entry name" value="ATP-DEPENDENT PERMEASE MDL1, MITOCHONDRIAL"/>
    <property type="match status" value="1"/>
</dbReference>
<protein>
    <submittedName>
        <fullName evidence="2">ATP-binding cassette domain-containing protein</fullName>
    </submittedName>
</protein>
<feature type="non-terminal residue" evidence="2">
    <location>
        <position position="1"/>
    </location>
</feature>
<reference evidence="2" key="1">
    <citation type="submission" date="2020-04" db="EMBL/GenBank/DDBJ databases">
        <authorList>
            <person name="Zhang T."/>
        </authorList>
    </citation>
    <scope>NUCLEOTIDE SEQUENCE</scope>
    <source>
        <strain evidence="2">HKST-UBA02</strain>
    </source>
</reference>
<dbReference type="SUPFAM" id="SSF52540">
    <property type="entry name" value="P-loop containing nucleoside triphosphate hydrolases"/>
    <property type="match status" value="1"/>
</dbReference>
<gene>
    <name evidence="2" type="ORF">KDA27_21865</name>
</gene>
<name>A0A956NJZ4_UNCEI</name>
<dbReference type="InterPro" id="IPR027417">
    <property type="entry name" value="P-loop_NTPase"/>
</dbReference>
<dbReference type="InterPro" id="IPR039421">
    <property type="entry name" value="Type_1_exporter"/>
</dbReference>
<feature type="domain" description="ABC transporter" evidence="1">
    <location>
        <begin position="6"/>
        <end position="79"/>
    </location>
</feature>
<dbReference type="Pfam" id="PF00005">
    <property type="entry name" value="ABC_tran"/>
    <property type="match status" value="1"/>
</dbReference>
<sequence>PGTVADNLQVFLQAASEERLEGAVRALGASDVLSRLPKGLDTELSEGGQNLSMGERQIVCFARAMVREPGLLILDEATSSVDPATESRIQSSLERMMAGRTSLVVAHRLSTIKNAHEILVLEKGRIVQQGRHDELLREGGLYRALYDLQFAAGEVA</sequence>
<proteinExistence type="predicted"/>
<dbReference type="PANTHER" id="PTHR43394:SF1">
    <property type="entry name" value="ATP-BINDING CASSETTE SUB-FAMILY B MEMBER 10, MITOCHONDRIAL"/>
    <property type="match status" value="1"/>
</dbReference>
<dbReference type="Proteomes" id="UP000739538">
    <property type="component" value="Unassembled WGS sequence"/>
</dbReference>
<dbReference type="GO" id="GO:0005524">
    <property type="term" value="F:ATP binding"/>
    <property type="evidence" value="ECO:0007669"/>
    <property type="project" value="UniProtKB-KW"/>
</dbReference>
<comment type="caution">
    <text evidence="2">The sequence shown here is derived from an EMBL/GenBank/DDBJ whole genome shotgun (WGS) entry which is preliminary data.</text>
</comment>
<reference evidence="2" key="2">
    <citation type="journal article" date="2021" name="Microbiome">
        <title>Successional dynamics and alternative stable states in a saline activated sludge microbial community over 9 years.</title>
        <authorList>
            <person name="Wang Y."/>
            <person name="Ye J."/>
            <person name="Ju F."/>
            <person name="Liu L."/>
            <person name="Boyd J.A."/>
            <person name="Deng Y."/>
            <person name="Parks D.H."/>
            <person name="Jiang X."/>
            <person name="Yin X."/>
            <person name="Woodcroft B.J."/>
            <person name="Tyson G.W."/>
            <person name="Hugenholtz P."/>
            <person name="Polz M.F."/>
            <person name="Zhang T."/>
        </authorList>
    </citation>
    <scope>NUCLEOTIDE SEQUENCE</scope>
    <source>
        <strain evidence="2">HKST-UBA02</strain>
    </source>
</reference>
<dbReference type="GO" id="GO:0016887">
    <property type="term" value="F:ATP hydrolysis activity"/>
    <property type="evidence" value="ECO:0007669"/>
    <property type="project" value="InterPro"/>
</dbReference>
<dbReference type="Gene3D" id="3.40.50.300">
    <property type="entry name" value="P-loop containing nucleotide triphosphate hydrolases"/>
    <property type="match status" value="1"/>
</dbReference>
<accession>A0A956NJZ4</accession>
<dbReference type="EMBL" id="JAGQHS010000176">
    <property type="protein sequence ID" value="MCA9758459.1"/>
    <property type="molecule type" value="Genomic_DNA"/>
</dbReference>
<evidence type="ECO:0000313" key="3">
    <source>
        <dbReference type="Proteomes" id="UP000739538"/>
    </source>
</evidence>
<dbReference type="GO" id="GO:0015421">
    <property type="term" value="F:ABC-type oligopeptide transporter activity"/>
    <property type="evidence" value="ECO:0007669"/>
    <property type="project" value="TreeGrafter"/>
</dbReference>
<dbReference type="InterPro" id="IPR003439">
    <property type="entry name" value="ABC_transporter-like_ATP-bd"/>
</dbReference>
<dbReference type="AlphaFoldDB" id="A0A956NJZ4"/>
<keyword evidence="2" id="KW-0067">ATP-binding</keyword>
<evidence type="ECO:0000313" key="2">
    <source>
        <dbReference type="EMBL" id="MCA9758459.1"/>
    </source>
</evidence>